<evidence type="ECO:0000256" key="1">
    <source>
        <dbReference type="SAM" id="MobiDB-lite"/>
    </source>
</evidence>
<dbReference type="KEGG" id="scy:SCATT_p17230"/>
<evidence type="ECO:0000313" key="3">
    <source>
        <dbReference type="Proteomes" id="UP000007842"/>
    </source>
</evidence>
<feature type="region of interest" description="Disordered" evidence="1">
    <location>
        <begin position="1"/>
        <end position="52"/>
    </location>
</feature>
<proteinExistence type="predicted"/>
<dbReference type="PATRIC" id="fig|1003195.29.peg.7520"/>
<dbReference type="HOGENOM" id="CLU_2541042_0_0_11"/>
<keyword evidence="2" id="KW-0614">Plasmid</keyword>
<protein>
    <submittedName>
        <fullName evidence="2">Uncharacterized protein</fullName>
    </submittedName>
</protein>
<keyword evidence="3" id="KW-1185">Reference proteome</keyword>
<dbReference type="Proteomes" id="UP000007842">
    <property type="component" value="Plasmid pSCATT"/>
</dbReference>
<gene>
    <name evidence="2" type="ordered locus">SCATT_p17230</name>
</gene>
<feature type="compositionally biased region" description="Basic and acidic residues" evidence="1">
    <location>
        <begin position="29"/>
        <end position="52"/>
    </location>
</feature>
<organism evidence="2 3">
    <name type="scientific">Streptantibioticus cattleyicolor (strain ATCC 35852 / DSM 46488 / JCM 4925 / NBRC 14057 / NRRL 8057)</name>
    <name type="common">Streptomyces cattleya</name>
    <dbReference type="NCBI Taxonomy" id="1003195"/>
    <lineage>
        <taxon>Bacteria</taxon>
        <taxon>Bacillati</taxon>
        <taxon>Actinomycetota</taxon>
        <taxon>Actinomycetes</taxon>
        <taxon>Kitasatosporales</taxon>
        <taxon>Streptomycetaceae</taxon>
        <taxon>Streptantibioticus</taxon>
    </lineage>
</organism>
<dbReference type="EMBL" id="CP003229">
    <property type="protein sequence ID" value="AEW99916.1"/>
    <property type="molecule type" value="Genomic_DNA"/>
</dbReference>
<evidence type="ECO:0000313" key="2">
    <source>
        <dbReference type="EMBL" id="AEW99916.1"/>
    </source>
</evidence>
<sequence>MPQSPLSRGPENLSAHAQVTVPGVAVDTTGREQDEQARPARERVEPLADRGHRLPEVTVEGRAAIGRYVDPAQFAQIISFRRG</sequence>
<dbReference type="AlphaFoldDB" id="G8XI10"/>
<geneLocation type="plasmid" evidence="2 3">
    <name>pSCATT</name>
</geneLocation>
<accession>G8XI10</accession>
<reference evidence="3" key="1">
    <citation type="submission" date="2011-12" db="EMBL/GenBank/DDBJ databases">
        <title>Complete genome sequence of Streptomyces cattleya strain DSM 46488.</title>
        <authorList>
            <person name="Ou H.-Y."/>
            <person name="Li P."/>
            <person name="Zhao C."/>
            <person name="O'Hagan D."/>
            <person name="Deng Z."/>
        </authorList>
    </citation>
    <scope>NUCLEOTIDE SEQUENCE [LARGE SCALE GENOMIC DNA]</scope>
    <source>
        <strain evidence="3">ATCC 35852 / DSM 46488 / JCM 4925 / NBRC 14057 / NRRL 8057</strain>
        <plasmid evidence="3">Plasmid pSCATT</plasmid>
    </source>
</reference>
<name>G8XI10_STREN</name>